<dbReference type="Gene3D" id="3.40.50.360">
    <property type="match status" value="1"/>
</dbReference>
<evidence type="ECO:0000256" key="2">
    <source>
        <dbReference type="ARBA" id="ARBA00001974"/>
    </source>
</evidence>
<feature type="domain" description="Flavodoxin-like" evidence="8">
    <location>
        <begin position="1"/>
        <end position="84"/>
    </location>
</feature>
<dbReference type="Gene3D" id="2.40.30.10">
    <property type="entry name" value="Translation factors"/>
    <property type="match status" value="1"/>
</dbReference>
<evidence type="ECO:0000256" key="4">
    <source>
        <dbReference type="ARBA" id="ARBA00022827"/>
    </source>
</evidence>
<organism evidence="10 11">
    <name type="scientific">Coccomyxa viridis</name>
    <dbReference type="NCBI Taxonomy" id="1274662"/>
    <lineage>
        <taxon>Eukaryota</taxon>
        <taxon>Viridiplantae</taxon>
        <taxon>Chlorophyta</taxon>
        <taxon>core chlorophytes</taxon>
        <taxon>Trebouxiophyceae</taxon>
        <taxon>Trebouxiophyceae incertae sedis</taxon>
        <taxon>Coccomyxaceae</taxon>
        <taxon>Coccomyxa</taxon>
    </lineage>
</organism>
<dbReference type="PANTHER" id="PTHR19384:SF17">
    <property type="entry name" value="NADPH--CYTOCHROME P450 REDUCTASE"/>
    <property type="match status" value="1"/>
</dbReference>
<gene>
    <name evidence="10" type="primary">g8632</name>
    <name evidence="10" type="ORF">VP750_LOCUS7755</name>
</gene>
<dbReference type="Pfam" id="PF00175">
    <property type="entry name" value="NAD_binding_1"/>
    <property type="match status" value="1"/>
</dbReference>
<evidence type="ECO:0000259" key="9">
    <source>
        <dbReference type="PROSITE" id="PS51384"/>
    </source>
</evidence>
<dbReference type="InterPro" id="IPR017927">
    <property type="entry name" value="FAD-bd_FR_type"/>
</dbReference>
<dbReference type="SUPFAM" id="SSF52218">
    <property type="entry name" value="Flavoproteins"/>
    <property type="match status" value="1"/>
</dbReference>
<proteinExistence type="predicted"/>
<evidence type="ECO:0000256" key="1">
    <source>
        <dbReference type="ARBA" id="ARBA00001917"/>
    </source>
</evidence>
<sequence>MEMASQLMMLLSSVNGSPPTARMTALPFAVFGLGNKKYEHFCAAGKLAYQCMLDLGAKPVVERGDGNDGEDIDSDFDTWKKSLLSAIDASGLLTKRGEIEGSDGDGQKKAQEKIAAYDFVLPSEDTHVRSEVAELVHNSGDGTRRDAPFLAEVLTVKELHAPTAERSCIHVELTIAGSGMKYTAGDHLGVFSKNGTDTVEKAAKALGYPLEMPFTLVQPAHAPAHLPQPFPGPVTVADALAWHVDLLSPVSKPALQGLLALAHGEDREKLGRILNGSAEQYKAWHKQSRCLLEVLEEFPNIQPPIGAFFASVAQKLQPRFYSISSSPAADPNVISLTCAVVRSVTPTGRLHKGLSSTYLKEKLPGTRVPVFLRQSSFRLPSDSMAPLLMVGAGTGLAPYRGFLQERSALIKRGTTVGPAYLFFGCRTRDQDFIYKSELEGFQKAGALTELHVAFSREGKQKDYVQHQLKRQAQTVAYMLSATKDARGVVYVCGDAKHMATDVASTAVGIVMAAEGCSEETVRSRFTSMSKERRIQKDVW</sequence>
<dbReference type="InterPro" id="IPR003097">
    <property type="entry name" value="CysJ-like_FAD-binding"/>
</dbReference>
<reference evidence="10 11" key="1">
    <citation type="submission" date="2024-06" db="EMBL/GenBank/DDBJ databases">
        <authorList>
            <person name="Kraege A."/>
            <person name="Thomma B."/>
        </authorList>
    </citation>
    <scope>NUCLEOTIDE SEQUENCE [LARGE SCALE GENOMIC DNA]</scope>
</reference>
<evidence type="ECO:0000256" key="6">
    <source>
        <dbReference type="ARBA" id="ARBA00023002"/>
    </source>
</evidence>
<evidence type="ECO:0000256" key="7">
    <source>
        <dbReference type="ARBA" id="ARBA00023797"/>
    </source>
</evidence>
<dbReference type="Gene3D" id="3.40.50.80">
    <property type="entry name" value="Nucleotide-binding domain of ferredoxin-NADP reductase (FNR) module"/>
    <property type="match status" value="1"/>
</dbReference>
<name>A0ABP1G5N0_9CHLO</name>
<dbReference type="InterPro" id="IPR008254">
    <property type="entry name" value="Flavodoxin/NO_synth"/>
</dbReference>
<comment type="caution">
    <text evidence="10">The sequence shown here is derived from an EMBL/GenBank/DDBJ whole genome shotgun (WGS) entry which is preliminary data.</text>
</comment>
<dbReference type="EMBL" id="CAXHTA020000015">
    <property type="protein sequence ID" value="CAL5225849.1"/>
    <property type="molecule type" value="Genomic_DNA"/>
</dbReference>
<dbReference type="InterPro" id="IPR029039">
    <property type="entry name" value="Flavoprotein-like_sf"/>
</dbReference>
<comment type="cofactor">
    <cofactor evidence="1">
        <name>FMN</name>
        <dbReference type="ChEBI" id="CHEBI:58210"/>
    </cofactor>
</comment>
<dbReference type="Gene3D" id="1.20.990.10">
    <property type="entry name" value="NADPH-cytochrome p450 Reductase, Chain A, domain 3"/>
    <property type="match status" value="1"/>
</dbReference>
<protein>
    <recommendedName>
        <fullName evidence="7">NADPH--hemoprotein reductase</fullName>
        <ecNumber evidence="7">1.6.2.4</ecNumber>
    </recommendedName>
</protein>
<feature type="domain" description="FAD-binding FR-type" evidence="9">
    <location>
        <begin position="146"/>
        <end position="380"/>
    </location>
</feature>
<dbReference type="PRINTS" id="PR00371">
    <property type="entry name" value="FPNCR"/>
</dbReference>
<keyword evidence="11" id="KW-1185">Reference proteome</keyword>
<keyword evidence="3" id="KW-0285">Flavoprotein</keyword>
<evidence type="ECO:0000313" key="10">
    <source>
        <dbReference type="EMBL" id="CAL5225849.1"/>
    </source>
</evidence>
<keyword evidence="5" id="KW-0521">NADP</keyword>
<evidence type="ECO:0000313" key="11">
    <source>
        <dbReference type="Proteomes" id="UP001497392"/>
    </source>
</evidence>
<evidence type="ECO:0000259" key="8">
    <source>
        <dbReference type="PROSITE" id="PS50902"/>
    </source>
</evidence>
<dbReference type="SUPFAM" id="SSF63380">
    <property type="entry name" value="Riboflavin synthase domain-like"/>
    <property type="match status" value="1"/>
</dbReference>
<dbReference type="InterPro" id="IPR023173">
    <property type="entry name" value="NADPH_Cyt_P450_Rdtase_alpha"/>
</dbReference>
<dbReference type="Pfam" id="PF00667">
    <property type="entry name" value="FAD_binding_1"/>
    <property type="match status" value="1"/>
</dbReference>
<evidence type="ECO:0000256" key="5">
    <source>
        <dbReference type="ARBA" id="ARBA00022857"/>
    </source>
</evidence>
<evidence type="ECO:0000256" key="3">
    <source>
        <dbReference type="ARBA" id="ARBA00022630"/>
    </source>
</evidence>
<dbReference type="SUPFAM" id="SSF52343">
    <property type="entry name" value="Ferredoxin reductase-like, C-terminal NADP-linked domain"/>
    <property type="match status" value="1"/>
</dbReference>
<dbReference type="EC" id="1.6.2.4" evidence="7"/>
<dbReference type="PANTHER" id="PTHR19384">
    <property type="entry name" value="NITRIC OXIDE SYNTHASE-RELATED"/>
    <property type="match status" value="1"/>
</dbReference>
<dbReference type="InterPro" id="IPR001433">
    <property type="entry name" value="OxRdtase_FAD/NAD-bd"/>
</dbReference>
<keyword evidence="6" id="KW-0560">Oxidoreductase</keyword>
<dbReference type="PROSITE" id="PS50902">
    <property type="entry name" value="FLAVODOXIN_LIKE"/>
    <property type="match status" value="1"/>
</dbReference>
<dbReference type="InterPro" id="IPR039261">
    <property type="entry name" value="FNR_nucleotide-bd"/>
</dbReference>
<keyword evidence="4" id="KW-0274">FAD</keyword>
<dbReference type="PROSITE" id="PS51384">
    <property type="entry name" value="FAD_FR"/>
    <property type="match status" value="1"/>
</dbReference>
<dbReference type="Pfam" id="PF00258">
    <property type="entry name" value="Flavodoxin_1"/>
    <property type="match status" value="1"/>
</dbReference>
<dbReference type="Proteomes" id="UP001497392">
    <property type="component" value="Unassembled WGS sequence"/>
</dbReference>
<dbReference type="InterPro" id="IPR017938">
    <property type="entry name" value="Riboflavin_synthase-like_b-brl"/>
</dbReference>
<dbReference type="InterPro" id="IPR001709">
    <property type="entry name" value="Flavoprot_Pyr_Nucl_cyt_Rdtase"/>
</dbReference>
<comment type="cofactor">
    <cofactor evidence="2">
        <name>FAD</name>
        <dbReference type="ChEBI" id="CHEBI:57692"/>
    </cofactor>
</comment>
<accession>A0ABP1G5N0</accession>